<reference evidence="3 4" key="1">
    <citation type="submission" date="2017-07" db="EMBL/GenBank/DDBJ databases">
        <authorList>
            <person name="Talla V."/>
            <person name="Backstrom N."/>
        </authorList>
    </citation>
    <scope>NUCLEOTIDE SEQUENCE [LARGE SCALE GENOMIC DNA]</scope>
</reference>
<organism evidence="3 4">
    <name type="scientific">Leptidea sinapis</name>
    <dbReference type="NCBI Taxonomy" id="189913"/>
    <lineage>
        <taxon>Eukaryota</taxon>
        <taxon>Metazoa</taxon>
        <taxon>Ecdysozoa</taxon>
        <taxon>Arthropoda</taxon>
        <taxon>Hexapoda</taxon>
        <taxon>Insecta</taxon>
        <taxon>Pterygota</taxon>
        <taxon>Neoptera</taxon>
        <taxon>Endopterygota</taxon>
        <taxon>Lepidoptera</taxon>
        <taxon>Glossata</taxon>
        <taxon>Ditrysia</taxon>
        <taxon>Papilionoidea</taxon>
        <taxon>Pieridae</taxon>
        <taxon>Dismorphiinae</taxon>
        <taxon>Leptidea</taxon>
    </lineage>
</organism>
<keyword evidence="2" id="KW-0732">Signal</keyword>
<name>A0A5E4R2X8_9NEOP</name>
<sequence length="172" mass="19134">MGVCARVLAFVVAIALVTVRAHMGLPSHDNILRIQLWDAEGLTREPIVTEAPTTVRHKSKVDLAALYDAMMGDEYEHGVGRYARHRVRHKRRRARQSGMELPWRFHSGSKVVNVAVYDEEVPWEVIEGRASGSINASAVSDTSGSLPVDQQREVSPPVALRQDDESTILLNK</sequence>
<dbReference type="EMBL" id="FZQP02006882">
    <property type="protein sequence ID" value="VVD04696.1"/>
    <property type="molecule type" value="Genomic_DNA"/>
</dbReference>
<accession>A0A5E4R2X8</accession>
<dbReference type="Proteomes" id="UP000324832">
    <property type="component" value="Unassembled WGS sequence"/>
</dbReference>
<dbReference type="AlphaFoldDB" id="A0A5E4R2X8"/>
<evidence type="ECO:0000256" key="1">
    <source>
        <dbReference type="SAM" id="MobiDB-lite"/>
    </source>
</evidence>
<evidence type="ECO:0000313" key="4">
    <source>
        <dbReference type="Proteomes" id="UP000324832"/>
    </source>
</evidence>
<proteinExistence type="predicted"/>
<keyword evidence="4" id="KW-1185">Reference proteome</keyword>
<gene>
    <name evidence="3" type="ORF">LSINAPIS_LOCUS14396</name>
</gene>
<evidence type="ECO:0000256" key="2">
    <source>
        <dbReference type="SAM" id="SignalP"/>
    </source>
</evidence>
<feature type="signal peptide" evidence="2">
    <location>
        <begin position="1"/>
        <end position="21"/>
    </location>
</feature>
<protein>
    <submittedName>
        <fullName evidence="3">Uncharacterized protein</fullName>
    </submittedName>
</protein>
<feature type="chain" id="PRO_5022990494" evidence="2">
    <location>
        <begin position="22"/>
        <end position="172"/>
    </location>
</feature>
<evidence type="ECO:0000313" key="3">
    <source>
        <dbReference type="EMBL" id="VVD04696.1"/>
    </source>
</evidence>
<feature type="region of interest" description="Disordered" evidence="1">
    <location>
        <begin position="137"/>
        <end position="172"/>
    </location>
</feature>